<reference evidence="12 13" key="1">
    <citation type="submission" date="2019-12" db="EMBL/GenBank/DDBJ databases">
        <authorList>
            <person name="Alioto T."/>
            <person name="Alioto T."/>
            <person name="Gomez Garrido J."/>
        </authorList>
    </citation>
    <scope>NUCLEOTIDE SEQUENCE [LARGE SCALE GENOMIC DNA]</scope>
</reference>
<evidence type="ECO:0000313" key="13">
    <source>
        <dbReference type="Proteomes" id="UP000594638"/>
    </source>
</evidence>
<dbReference type="Pfam" id="PF00579">
    <property type="entry name" value="tRNA-synt_1b"/>
    <property type="match status" value="1"/>
</dbReference>
<evidence type="ECO:0000256" key="4">
    <source>
        <dbReference type="ARBA" id="ARBA00022840"/>
    </source>
</evidence>
<dbReference type="PANTHER" id="PTHR46264:SF4">
    <property type="entry name" value="TYROSINE--TRNA LIGASE, CYTOPLASMIC"/>
    <property type="match status" value="1"/>
</dbReference>
<feature type="transmembrane region" description="Helical" evidence="11">
    <location>
        <begin position="100"/>
        <end position="121"/>
    </location>
</feature>
<keyword evidence="6 9" id="KW-0030">Aminoacyl-tRNA synthetase</keyword>
<name>A0A8S0V9H8_OLEEU</name>
<dbReference type="InterPro" id="IPR050489">
    <property type="entry name" value="Tyr-tRNA_synthase"/>
</dbReference>
<proteinExistence type="inferred from homology"/>
<dbReference type="InterPro" id="IPR014729">
    <property type="entry name" value="Rossmann-like_a/b/a_fold"/>
</dbReference>
<protein>
    <recommendedName>
        <fullName evidence="1">tyrosine--tRNA ligase</fullName>
        <ecNumber evidence="1">6.1.1.1</ecNumber>
    </recommendedName>
    <alternativeName>
        <fullName evidence="7">Tyrosyl-tRNA synthetase</fullName>
    </alternativeName>
</protein>
<feature type="region of interest" description="Disordered" evidence="10">
    <location>
        <begin position="204"/>
        <end position="238"/>
    </location>
</feature>
<accession>A0A8S0V9H8</accession>
<feature type="compositionally biased region" description="Basic and acidic residues" evidence="10">
    <location>
        <begin position="358"/>
        <end position="368"/>
    </location>
</feature>
<keyword evidence="11" id="KW-1133">Transmembrane helix</keyword>
<feature type="region of interest" description="Disordered" evidence="10">
    <location>
        <begin position="350"/>
        <end position="408"/>
    </location>
</feature>
<dbReference type="SUPFAM" id="SSF52374">
    <property type="entry name" value="Nucleotidylyl transferase"/>
    <property type="match status" value="1"/>
</dbReference>
<comment type="catalytic activity">
    <reaction evidence="8">
        <text>tRNA(Tyr) + L-tyrosine + ATP = L-tyrosyl-tRNA(Tyr) + AMP + diphosphate + H(+)</text>
        <dbReference type="Rhea" id="RHEA:10220"/>
        <dbReference type="Rhea" id="RHEA-COMP:9706"/>
        <dbReference type="Rhea" id="RHEA-COMP:9707"/>
        <dbReference type="ChEBI" id="CHEBI:15378"/>
        <dbReference type="ChEBI" id="CHEBI:30616"/>
        <dbReference type="ChEBI" id="CHEBI:33019"/>
        <dbReference type="ChEBI" id="CHEBI:58315"/>
        <dbReference type="ChEBI" id="CHEBI:78442"/>
        <dbReference type="ChEBI" id="CHEBI:78536"/>
        <dbReference type="ChEBI" id="CHEBI:456215"/>
        <dbReference type="EC" id="6.1.1.1"/>
    </reaction>
</comment>
<keyword evidence="13" id="KW-1185">Reference proteome</keyword>
<dbReference type="GO" id="GO:0004831">
    <property type="term" value="F:tyrosine-tRNA ligase activity"/>
    <property type="evidence" value="ECO:0007669"/>
    <property type="project" value="UniProtKB-EC"/>
</dbReference>
<dbReference type="PANTHER" id="PTHR46264">
    <property type="entry name" value="TYROSINE-TRNA LIGASE"/>
    <property type="match status" value="1"/>
</dbReference>
<evidence type="ECO:0000313" key="12">
    <source>
        <dbReference type="EMBL" id="CAA3027020.1"/>
    </source>
</evidence>
<dbReference type="AlphaFoldDB" id="A0A8S0V9H8"/>
<keyword evidence="11" id="KW-0472">Membrane</keyword>
<evidence type="ECO:0000256" key="11">
    <source>
        <dbReference type="SAM" id="Phobius"/>
    </source>
</evidence>
<dbReference type="Gene3D" id="3.40.50.620">
    <property type="entry name" value="HUPs"/>
    <property type="match status" value="2"/>
</dbReference>
<evidence type="ECO:0000256" key="1">
    <source>
        <dbReference type="ARBA" id="ARBA00013160"/>
    </source>
</evidence>
<evidence type="ECO:0000256" key="6">
    <source>
        <dbReference type="ARBA" id="ARBA00023146"/>
    </source>
</evidence>
<evidence type="ECO:0000256" key="5">
    <source>
        <dbReference type="ARBA" id="ARBA00022917"/>
    </source>
</evidence>
<evidence type="ECO:0000256" key="10">
    <source>
        <dbReference type="SAM" id="MobiDB-lite"/>
    </source>
</evidence>
<comment type="caution">
    <text evidence="12">The sequence shown here is derived from an EMBL/GenBank/DDBJ whole genome shotgun (WGS) entry which is preliminary data.</text>
</comment>
<gene>
    <name evidence="12" type="ORF">OLEA9_A115738</name>
</gene>
<dbReference type="Proteomes" id="UP000594638">
    <property type="component" value="Unassembled WGS sequence"/>
</dbReference>
<keyword evidence="3 9" id="KW-0547">Nucleotide-binding</keyword>
<dbReference type="GO" id="GO:0005737">
    <property type="term" value="C:cytoplasm"/>
    <property type="evidence" value="ECO:0007669"/>
    <property type="project" value="TreeGrafter"/>
</dbReference>
<evidence type="ECO:0000256" key="3">
    <source>
        <dbReference type="ARBA" id="ARBA00022741"/>
    </source>
</evidence>
<dbReference type="InterPro" id="IPR002305">
    <property type="entry name" value="aa-tRNA-synth_Ic"/>
</dbReference>
<dbReference type="GO" id="GO:0000398">
    <property type="term" value="P:mRNA splicing, via spliceosome"/>
    <property type="evidence" value="ECO:0007669"/>
    <property type="project" value="InterPro"/>
</dbReference>
<dbReference type="EMBL" id="CACTIH010009184">
    <property type="protein sequence ID" value="CAA3027020.1"/>
    <property type="molecule type" value="Genomic_DNA"/>
</dbReference>
<comment type="similarity">
    <text evidence="9">Belongs to the class-I aminoacyl-tRNA synthetase family.</text>
</comment>
<keyword evidence="2 9" id="KW-0436">Ligase</keyword>
<sequence>MNLEGGQVEFLRSSEEINTRAHEYWPLVMDIARRNKLPRILRCCQIMGRSEQDELSAAQIFYLCMQCADVDICQLGMDQRKVNVLAREYCDDIKRKNKPVILFLHDIFLQLIFTVISYILLHTNMLPGLQEGQEKMSKSDPSSSMYMEDEEAKVNVKIKKAFCPPKVVEKNPCLVYLKYIIFPWFNEFEVETFKSFEELSSEYESRELHPRGPQTSSSKSTKPDTTDPQNSDYIVESGATRNFEPWRAEDKVIDEEKNRRNVEEMGDAMKSLENRTLDSKREMDILATLDEMKSMKSRHAPVSVDAMLEALQHSNEAKERKLKEEDEALMKAVFKLAVIRRIDDEDIDDEEDFPMFPFDKEGTSVDHSKNRKVSKEPCNPIDSLTNGTVLDSSNSKGNTQSCGASDSGKFIFKSSTVTVSILKKPLPDSNSSKLAKEEPKN</sequence>
<dbReference type="Gramene" id="OE9A115738T1">
    <property type="protein sequence ID" value="OE9A115738C1"/>
    <property type="gene ID" value="OE9A115738"/>
</dbReference>
<evidence type="ECO:0000256" key="7">
    <source>
        <dbReference type="ARBA" id="ARBA00033323"/>
    </source>
</evidence>
<evidence type="ECO:0000256" key="8">
    <source>
        <dbReference type="ARBA" id="ARBA00048248"/>
    </source>
</evidence>
<dbReference type="OrthoDB" id="674963at2759"/>
<dbReference type="GO" id="GO:0005524">
    <property type="term" value="F:ATP binding"/>
    <property type="evidence" value="ECO:0007669"/>
    <property type="project" value="UniProtKB-KW"/>
</dbReference>
<feature type="compositionally biased region" description="Polar residues" evidence="10">
    <location>
        <begin position="382"/>
        <end position="404"/>
    </location>
</feature>
<organism evidence="12 13">
    <name type="scientific">Olea europaea subsp. europaea</name>
    <dbReference type="NCBI Taxonomy" id="158383"/>
    <lineage>
        <taxon>Eukaryota</taxon>
        <taxon>Viridiplantae</taxon>
        <taxon>Streptophyta</taxon>
        <taxon>Embryophyta</taxon>
        <taxon>Tracheophyta</taxon>
        <taxon>Spermatophyta</taxon>
        <taxon>Magnoliopsida</taxon>
        <taxon>eudicotyledons</taxon>
        <taxon>Gunneridae</taxon>
        <taxon>Pentapetalae</taxon>
        <taxon>asterids</taxon>
        <taxon>lamiids</taxon>
        <taxon>Lamiales</taxon>
        <taxon>Oleaceae</taxon>
        <taxon>Oleeae</taxon>
        <taxon>Olea</taxon>
    </lineage>
</organism>
<keyword evidence="5 9" id="KW-0648">Protein biosynthesis</keyword>
<keyword evidence="11" id="KW-0812">Transmembrane</keyword>
<dbReference type="Pfam" id="PF04502">
    <property type="entry name" value="Saf4_Yju2"/>
    <property type="match status" value="1"/>
</dbReference>
<dbReference type="EC" id="6.1.1.1" evidence="1"/>
<dbReference type="InterPro" id="IPR007590">
    <property type="entry name" value="Saf4/Yju2"/>
</dbReference>
<evidence type="ECO:0000256" key="9">
    <source>
        <dbReference type="RuleBase" id="RU363036"/>
    </source>
</evidence>
<keyword evidence="4 9" id="KW-0067">ATP-binding</keyword>
<dbReference type="GO" id="GO:0006437">
    <property type="term" value="P:tyrosyl-tRNA aminoacylation"/>
    <property type="evidence" value="ECO:0007669"/>
    <property type="project" value="TreeGrafter"/>
</dbReference>
<evidence type="ECO:0000256" key="2">
    <source>
        <dbReference type="ARBA" id="ARBA00022598"/>
    </source>
</evidence>